<organism evidence="1 2">
    <name type="scientific">Phaeobacter gallaeciensis</name>
    <dbReference type="NCBI Taxonomy" id="60890"/>
    <lineage>
        <taxon>Bacteria</taxon>
        <taxon>Pseudomonadati</taxon>
        <taxon>Pseudomonadota</taxon>
        <taxon>Alphaproteobacteria</taxon>
        <taxon>Rhodobacterales</taxon>
        <taxon>Roseobacteraceae</taxon>
        <taxon>Phaeobacter</taxon>
    </lineage>
</organism>
<dbReference type="PANTHER" id="PTHR39328">
    <property type="entry name" value="BLL2871 PROTEIN"/>
    <property type="match status" value="1"/>
</dbReference>
<evidence type="ECO:0000313" key="2">
    <source>
        <dbReference type="Proteomes" id="UP000092565"/>
    </source>
</evidence>
<dbReference type="PANTHER" id="PTHR39328:SF1">
    <property type="entry name" value="BLL2871 PROTEIN"/>
    <property type="match status" value="1"/>
</dbReference>
<dbReference type="Proteomes" id="UP000092565">
    <property type="component" value="Chromosome"/>
</dbReference>
<dbReference type="InterPro" id="IPR029055">
    <property type="entry name" value="Ntn_hydrolases_N"/>
</dbReference>
<gene>
    <name evidence="1" type="ORF">JL2886_02745</name>
</gene>
<keyword evidence="2" id="KW-1185">Reference proteome</keyword>
<reference evidence="1 2" key="1">
    <citation type="submission" date="2016-04" db="EMBL/GenBank/DDBJ databases">
        <authorList>
            <person name="Evans L.H."/>
            <person name="Alamgir A."/>
            <person name="Owens N."/>
            <person name="Weber N.D."/>
            <person name="Virtaneva K."/>
            <person name="Barbian K."/>
            <person name="Babar A."/>
            <person name="Rosenke K."/>
        </authorList>
    </citation>
    <scope>NUCLEOTIDE SEQUENCE [LARGE SCALE GENOMIC DNA]</scope>
    <source>
        <strain evidence="1 2">JL2886</strain>
    </source>
</reference>
<dbReference type="InterPro" id="IPR010430">
    <property type="entry name" value="DUF1028"/>
</dbReference>
<dbReference type="EMBL" id="CP015124">
    <property type="protein sequence ID" value="ANP37631.1"/>
    <property type="molecule type" value="Genomic_DNA"/>
</dbReference>
<accession>A0A1B0ZTZ6</accession>
<name>A0A1B0ZTZ6_9RHOB</name>
<dbReference type="Gene3D" id="3.60.20.10">
    <property type="entry name" value="Glutamine Phosphoribosylpyrophosphate, subunit 1, domain 1"/>
    <property type="match status" value="1"/>
</dbReference>
<protein>
    <recommendedName>
        <fullName evidence="3">DUF1028 domain-containing protein</fullName>
    </recommendedName>
</protein>
<dbReference type="Pfam" id="PF06267">
    <property type="entry name" value="DUF1028"/>
    <property type="match status" value="1"/>
</dbReference>
<evidence type="ECO:0000313" key="1">
    <source>
        <dbReference type="EMBL" id="ANP37631.1"/>
    </source>
</evidence>
<proteinExistence type="predicted"/>
<dbReference type="SUPFAM" id="SSF56235">
    <property type="entry name" value="N-terminal nucleophile aminohydrolases (Ntn hydrolases)"/>
    <property type="match status" value="1"/>
</dbReference>
<evidence type="ECO:0008006" key="3">
    <source>
        <dbReference type="Google" id="ProtNLM"/>
    </source>
</evidence>
<sequence length="225" mass="24173">MDPEMTFSILTYDRKTGVFAAAAATGSLCVGGWVLRGDIESGLVASQGTAPSSFWRDDVLRAMYQGEDAETAVTRVTSADPGRGHRQLTALDRQGRTQGFTGDQSVPYASHIAEPGLVIAGNMLTGPEVLEAMKTAAHAEAPSPAERMLRVLTAAKDAGGDSRGLKSAALLVLEPERPPLDLRIDQHDNDPISALEQLWQKTCQSPYFDWLAEVPVLNDKSRAPQ</sequence>
<dbReference type="AlphaFoldDB" id="A0A1B0ZTZ6"/>
<dbReference type="PATRIC" id="fig|60890.4.peg.2672"/>